<reference evidence="4 5" key="1">
    <citation type="submission" date="2017-02" db="EMBL/GenBank/DDBJ databases">
        <title>Paraburkholderia sophoroidis sp. nov. and Paraburkholderia steynii sp. nov. rhizobial symbionts of the fynbos legume Hypocalyptus sophoroides.</title>
        <authorList>
            <person name="Steenkamp E.T."/>
            <person name="Beukes C.W."/>
            <person name="Van Zyl E."/>
            <person name="Avontuur J."/>
            <person name="Chan W.Y."/>
            <person name="Hassen A."/>
            <person name="Palmer M."/>
            <person name="Mthombeni L."/>
            <person name="Phalane F."/>
            <person name="Sereme K."/>
            <person name="Venter S.N."/>
        </authorList>
    </citation>
    <scope>NUCLEOTIDE SEQUENCE [LARGE SCALE GENOMIC DNA]</scope>
    <source>
        <strain evidence="4 5">HC1.1ba</strain>
    </source>
</reference>
<dbReference type="EMBL" id="MWML01000246">
    <property type="protein sequence ID" value="TCG04501.1"/>
    <property type="molecule type" value="Genomic_DNA"/>
</dbReference>
<feature type="domain" description="SWIM-type" evidence="3">
    <location>
        <begin position="151"/>
        <end position="181"/>
    </location>
</feature>
<accession>A0A4R0XER3</accession>
<keyword evidence="1" id="KW-0862">Zinc</keyword>
<dbReference type="PANTHER" id="PTHR38133:SF1">
    <property type="entry name" value="SLR1429 PROTEIN"/>
    <property type="match status" value="1"/>
</dbReference>
<keyword evidence="1" id="KW-0479">Metal-binding</keyword>
<protein>
    <recommendedName>
        <fullName evidence="3">SWIM-type domain-containing protein</fullName>
    </recommendedName>
</protein>
<dbReference type="GO" id="GO:0008270">
    <property type="term" value="F:zinc ion binding"/>
    <property type="evidence" value="ECO:0007669"/>
    <property type="project" value="UniProtKB-KW"/>
</dbReference>
<dbReference type="InterPro" id="IPR007527">
    <property type="entry name" value="Znf_SWIM"/>
</dbReference>
<dbReference type="PROSITE" id="PS50966">
    <property type="entry name" value="ZF_SWIM"/>
    <property type="match status" value="1"/>
</dbReference>
<dbReference type="Proteomes" id="UP000294200">
    <property type="component" value="Unassembled WGS sequence"/>
</dbReference>
<keyword evidence="5" id="KW-1185">Reference proteome</keyword>
<feature type="compositionally biased region" description="Low complexity" evidence="2">
    <location>
        <begin position="264"/>
        <end position="280"/>
    </location>
</feature>
<evidence type="ECO:0000256" key="1">
    <source>
        <dbReference type="PROSITE-ProRule" id="PRU00325"/>
    </source>
</evidence>
<dbReference type="PANTHER" id="PTHR38133">
    <property type="entry name" value="SLR1429 PROTEIN"/>
    <property type="match status" value="1"/>
</dbReference>
<organism evidence="4 5">
    <name type="scientific">Paraburkholderia steynii</name>
    <dbReference type="NCBI Taxonomy" id="1245441"/>
    <lineage>
        <taxon>Bacteria</taxon>
        <taxon>Pseudomonadati</taxon>
        <taxon>Pseudomonadota</taxon>
        <taxon>Betaproteobacteria</taxon>
        <taxon>Burkholderiales</taxon>
        <taxon>Burkholderiaceae</taxon>
        <taxon>Paraburkholderia</taxon>
    </lineage>
</organism>
<comment type="caution">
    <text evidence="4">The sequence shown here is derived from an EMBL/GenBank/DDBJ whole genome shotgun (WGS) entry which is preliminary data.</text>
</comment>
<evidence type="ECO:0000256" key="2">
    <source>
        <dbReference type="SAM" id="MobiDB-lite"/>
    </source>
</evidence>
<evidence type="ECO:0000313" key="4">
    <source>
        <dbReference type="EMBL" id="TCG04501.1"/>
    </source>
</evidence>
<evidence type="ECO:0000259" key="3">
    <source>
        <dbReference type="PROSITE" id="PS50966"/>
    </source>
</evidence>
<sequence>MANYGGWKPYVPVAERRKKAEHLVARASKAGKTLSPVAPYRGAIAKTFWGKAWCDNLEHYSDYDSRLPRGRTYVRNGSVIDLQITAGKIHAQVLGSSLYEIKIDVAPCPQKQWRALSADCSSSIDSMVELLLGKLSAAVMGRICKPGTGLFPAPKDIRFGCNCLDWAVMCKHVAAVLYGIGARLDQQPELLFTLRGVDPSDLVNHTNENLSGAGKTVPASGKLLDNAVLGDVFGIDIDTEPFADAASARGNRTRKASTSQKARTPTSTTPKSSATTVKSAPKSKVATPTAESSAAALKKARDNADPGTSKVNRSAASQKPVARPPATWKSAKRRG</sequence>
<gene>
    <name evidence="4" type="ORF">BZM27_40505</name>
</gene>
<dbReference type="AlphaFoldDB" id="A0A4R0XER3"/>
<proteinExistence type="predicted"/>
<evidence type="ECO:0000313" key="5">
    <source>
        <dbReference type="Proteomes" id="UP000294200"/>
    </source>
</evidence>
<name>A0A4R0XER3_9BURK</name>
<feature type="region of interest" description="Disordered" evidence="2">
    <location>
        <begin position="246"/>
        <end position="335"/>
    </location>
</feature>
<keyword evidence="1" id="KW-0863">Zinc-finger</keyword>